<sequence>MPRTLVTEAVMIAIYGQLLAPSAPVEYLLPYTTVVELYELQTSLDPLMESKHEDQHVKKKISQLLQYFEEPLNQKKIRRALQVPWALSSPILLSDLVSIRIVNALDTAALGDSFDPIETELLLTSQRFKTPLLTDQVEWISRILEAKVPVQIYDIDDFEYAVENNDFTES</sequence>
<gene>
    <name evidence="1" type="ORF">QPK24_09450</name>
</gene>
<dbReference type="RefSeq" id="WP_285748154.1">
    <property type="nucleotide sequence ID" value="NZ_CP127162.1"/>
</dbReference>
<organism evidence="1 2">
    <name type="scientific">Paenibacillus polygoni</name>
    <dbReference type="NCBI Taxonomy" id="3050112"/>
    <lineage>
        <taxon>Bacteria</taxon>
        <taxon>Bacillati</taxon>
        <taxon>Bacillota</taxon>
        <taxon>Bacilli</taxon>
        <taxon>Bacillales</taxon>
        <taxon>Paenibacillaceae</taxon>
        <taxon>Paenibacillus</taxon>
    </lineage>
</organism>
<reference evidence="1 2" key="1">
    <citation type="submission" date="2023-06" db="EMBL/GenBank/DDBJ databases">
        <title>Paenibacillus polygonum sp. nov., an endophytic bacterium, isolated from Polygonum lapathifolium L. in Nanji Wetland National Nature Reserve, South of Poyang Lake, Jiangxi Province, China.</title>
        <authorList>
            <person name="Yu Z."/>
        </authorList>
    </citation>
    <scope>NUCLEOTIDE SEQUENCE [LARGE SCALE GENOMIC DNA]</scope>
    <source>
        <strain evidence="1 2">C31</strain>
    </source>
</reference>
<evidence type="ECO:0000313" key="1">
    <source>
        <dbReference type="EMBL" id="WIV20876.1"/>
    </source>
</evidence>
<proteinExistence type="predicted"/>
<evidence type="ECO:0000313" key="2">
    <source>
        <dbReference type="Proteomes" id="UP001236415"/>
    </source>
</evidence>
<protein>
    <submittedName>
        <fullName evidence="1">ADP-heptose synthase</fullName>
    </submittedName>
</protein>
<dbReference type="Proteomes" id="UP001236415">
    <property type="component" value="Chromosome"/>
</dbReference>
<name>A0ABY8XBN4_9BACL</name>
<dbReference type="EMBL" id="CP127162">
    <property type="protein sequence ID" value="WIV20876.1"/>
    <property type="molecule type" value="Genomic_DNA"/>
</dbReference>
<accession>A0ABY8XBN4</accession>
<keyword evidence="2" id="KW-1185">Reference proteome</keyword>